<evidence type="ECO:0000256" key="1">
    <source>
        <dbReference type="ARBA" id="ARBA00004251"/>
    </source>
</evidence>
<dbReference type="SUPFAM" id="SSF49313">
    <property type="entry name" value="Cadherin-like"/>
    <property type="match status" value="4"/>
</dbReference>
<feature type="domain" description="Cadherin" evidence="16">
    <location>
        <begin position="206"/>
        <end position="302"/>
    </location>
</feature>
<keyword evidence="7 12" id="KW-0106">Calcium</keyword>
<protein>
    <recommendedName>
        <fullName evidence="16">Cadherin domain-containing protein</fullName>
    </recommendedName>
</protein>
<evidence type="ECO:0000256" key="4">
    <source>
        <dbReference type="ARBA" id="ARBA00022723"/>
    </source>
</evidence>
<feature type="compositionally biased region" description="Low complexity" evidence="15">
    <location>
        <begin position="507"/>
        <end position="516"/>
    </location>
</feature>
<evidence type="ECO:0000259" key="16">
    <source>
        <dbReference type="PROSITE" id="PS50268"/>
    </source>
</evidence>
<dbReference type="Gene3D" id="4.10.900.10">
    <property type="entry name" value="TCF3-CBD (Catenin binding domain)"/>
    <property type="match status" value="1"/>
</dbReference>
<keyword evidence="10" id="KW-0472">Membrane</keyword>
<dbReference type="PROSITE" id="PS50268">
    <property type="entry name" value="CADHERIN_2"/>
    <property type="match status" value="4"/>
</dbReference>
<dbReference type="GO" id="GO:0016342">
    <property type="term" value="C:catenin complex"/>
    <property type="evidence" value="ECO:0007669"/>
    <property type="project" value="TreeGrafter"/>
</dbReference>
<dbReference type="GO" id="GO:0007043">
    <property type="term" value="P:cell-cell junction assembly"/>
    <property type="evidence" value="ECO:0007669"/>
    <property type="project" value="TreeGrafter"/>
</dbReference>
<evidence type="ECO:0000256" key="15">
    <source>
        <dbReference type="SAM" id="MobiDB-lite"/>
    </source>
</evidence>
<dbReference type="PANTHER" id="PTHR24027:SF432">
    <property type="entry name" value="EGF-LIKE DOMAIN-CONTAINING PROTEIN"/>
    <property type="match status" value="1"/>
</dbReference>
<dbReference type="InterPro" id="IPR015919">
    <property type="entry name" value="Cadherin-like_sf"/>
</dbReference>
<accession>A0A8C2WM00</accession>
<dbReference type="Pfam" id="PF01049">
    <property type="entry name" value="CADH_Y-type_LIR"/>
    <property type="match status" value="1"/>
</dbReference>
<feature type="region of interest" description="Disordered" evidence="15">
    <location>
        <begin position="496"/>
        <end position="541"/>
    </location>
</feature>
<feature type="domain" description="Cadherin" evidence="16">
    <location>
        <begin position="101"/>
        <end position="196"/>
    </location>
</feature>
<evidence type="ECO:0000256" key="5">
    <source>
        <dbReference type="ARBA" id="ARBA00022729"/>
    </source>
</evidence>
<feature type="domain" description="Cadherin" evidence="16">
    <location>
        <begin position="341"/>
        <end position="435"/>
    </location>
</feature>
<dbReference type="Gene3D" id="2.60.40.60">
    <property type="entry name" value="Cadherins"/>
    <property type="match status" value="4"/>
</dbReference>
<dbReference type="InterPro" id="IPR000233">
    <property type="entry name" value="Cadherin_Y-type_LIR"/>
</dbReference>
<evidence type="ECO:0000256" key="10">
    <source>
        <dbReference type="ARBA" id="ARBA00023136"/>
    </source>
</evidence>
<dbReference type="GO" id="GO:0000902">
    <property type="term" value="P:cell morphogenesis"/>
    <property type="evidence" value="ECO:0007669"/>
    <property type="project" value="TreeGrafter"/>
</dbReference>
<dbReference type="GO" id="GO:0016477">
    <property type="term" value="P:cell migration"/>
    <property type="evidence" value="ECO:0007669"/>
    <property type="project" value="TreeGrafter"/>
</dbReference>
<keyword evidence="18" id="KW-1185">Reference proteome</keyword>
<dbReference type="GO" id="GO:0005912">
    <property type="term" value="C:adherens junction"/>
    <property type="evidence" value="ECO:0007669"/>
    <property type="project" value="TreeGrafter"/>
</dbReference>
<evidence type="ECO:0000256" key="13">
    <source>
        <dbReference type="RuleBase" id="RU003318"/>
    </source>
</evidence>
<keyword evidence="11" id="KW-0325">Glycoprotein</keyword>
<keyword evidence="4" id="KW-0479">Metal-binding</keyword>
<dbReference type="GO" id="GO:0005509">
    <property type="term" value="F:calcium ion binding"/>
    <property type="evidence" value="ECO:0007669"/>
    <property type="project" value="UniProtKB-UniRule"/>
</dbReference>
<dbReference type="GO" id="GO:0007156">
    <property type="term" value="P:homophilic cell adhesion via plasma membrane adhesion molecules"/>
    <property type="evidence" value="ECO:0007669"/>
    <property type="project" value="InterPro"/>
</dbReference>
<dbReference type="FunFam" id="2.60.40.60:FF:000033">
    <property type="entry name" value="FAT atypical cadherin 1"/>
    <property type="match status" value="1"/>
</dbReference>
<dbReference type="GO" id="GO:0008013">
    <property type="term" value="F:beta-catenin binding"/>
    <property type="evidence" value="ECO:0007669"/>
    <property type="project" value="TreeGrafter"/>
</dbReference>
<evidence type="ECO:0000256" key="9">
    <source>
        <dbReference type="ARBA" id="ARBA00022989"/>
    </source>
</evidence>
<keyword evidence="5" id="KW-0732">Signal</keyword>
<feature type="compositionally biased region" description="Low complexity" evidence="15">
    <location>
        <begin position="584"/>
        <end position="593"/>
    </location>
</feature>
<dbReference type="GO" id="GO:0045296">
    <property type="term" value="F:cadherin binding"/>
    <property type="evidence" value="ECO:0007669"/>
    <property type="project" value="TreeGrafter"/>
</dbReference>
<dbReference type="InterPro" id="IPR039808">
    <property type="entry name" value="Cadherin"/>
</dbReference>
<evidence type="ECO:0000256" key="14">
    <source>
        <dbReference type="RuleBase" id="RU004357"/>
    </source>
</evidence>
<dbReference type="PRINTS" id="PR00205">
    <property type="entry name" value="CADHERIN"/>
</dbReference>
<dbReference type="Pfam" id="PF00028">
    <property type="entry name" value="Cadherin"/>
    <property type="match status" value="3"/>
</dbReference>
<proteinExistence type="predicted"/>
<comment type="subcellular location">
    <subcellularLocation>
        <location evidence="1 13">Cell membrane</location>
        <topology evidence="1 13">Single-pass type I membrane protein</topology>
    </subcellularLocation>
</comment>
<feature type="domain" description="Cadherin" evidence="16">
    <location>
        <begin position="4"/>
        <end position="91"/>
    </location>
</feature>
<keyword evidence="2" id="KW-1003">Cell membrane</keyword>
<feature type="region of interest" description="Disordered" evidence="15">
    <location>
        <begin position="564"/>
        <end position="598"/>
    </location>
</feature>
<dbReference type="Proteomes" id="UP000694565">
    <property type="component" value="Unplaced"/>
</dbReference>
<dbReference type="GO" id="GO:0044331">
    <property type="term" value="P:cell-cell adhesion mediated by cadherin"/>
    <property type="evidence" value="ECO:0007669"/>
    <property type="project" value="TreeGrafter"/>
</dbReference>
<keyword evidence="3 13" id="KW-0812">Transmembrane</keyword>
<dbReference type="InterPro" id="IPR027397">
    <property type="entry name" value="Catenin-bd_sf"/>
</dbReference>
<name>A0A8C2WM00_CYCLU</name>
<evidence type="ECO:0000313" key="17">
    <source>
        <dbReference type="Ensembl" id="ENSCLMP00005005400.1"/>
    </source>
</evidence>
<dbReference type="GO" id="GO:0034332">
    <property type="term" value="P:adherens junction organization"/>
    <property type="evidence" value="ECO:0007669"/>
    <property type="project" value="TreeGrafter"/>
</dbReference>
<dbReference type="CDD" id="cd11304">
    <property type="entry name" value="Cadherin_repeat"/>
    <property type="match status" value="3"/>
</dbReference>
<evidence type="ECO:0000256" key="6">
    <source>
        <dbReference type="ARBA" id="ARBA00022737"/>
    </source>
</evidence>
<dbReference type="FunFam" id="2.60.40.60:FF:000022">
    <property type="entry name" value="Cadherin 2"/>
    <property type="match status" value="1"/>
</dbReference>
<evidence type="ECO:0000256" key="7">
    <source>
        <dbReference type="ARBA" id="ARBA00022837"/>
    </source>
</evidence>
<dbReference type="InterPro" id="IPR002126">
    <property type="entry name" value="Cadherin-like_dom"/>
</dbReference>
<dbReference type="FunFam" id="4.10.900.10:FF:000007">
    <property type="entry name" value="Cadherin 22"/>
    <property type="match status" value="1"/>
</dbReference>
<comment type="function">
    <text evidence="14">Cadherins are calcium-dependent cell adhesion proteins.</text>
</comment>
<evidence type="ECO:0000256" key="12">
    <source>
        <dbReference type="PROSITE-ProRule" id="PRU00043"/>
    </source>
</evidence>
<reference evidence="17" key="2">
    <citation type="submission" date="2025-09" db="UniProtKB">
        <authorList>
            <consortium name="Ensembl"/>
        </authorList>
    </citation>
    <scope>IDENTIFICATION</scope>
</reference>
<evidence type="ECO:0000256" key="2">
    <source>
        <dbReference type="ARBA" id="ARBA00022475"/>
    </source>
</evidence>
<dbReference type="FunFam" id="2.60.40.60:FF:000119">
    <property type="entry name" value="neural-cadherin isoform X1"/>
    <property type="match status" value="1"/>
</dbReference>
<dbReference type="PROSITE" id="PS00232">
    <property type="entry name" value="CADHERIN_1"/>
    <property type="match status" value="2"/>
</dbReference>
<organism evidence="17 18">
    <name type="scientific">Cyclopterus lumpus</name>
    <name type="common">Lumpsucker</name>
    <dbReference type="NCBI Taxonomy" id="8103"/>
    <lineage>
        <taxon>Eukaryota</taxon>
        <taxon>Metazoa</taxon>
        <taxon>Chordata</taxon>
        <taxon>Craniata</taxon>
        <taxon>Vertebrata</taxon>
        <taxon>Euteleostomi</taxon>
        <taxon>Actinopterygii</taxon>
        <taxon>Neopterygii</taxon>
        <taxon>Teleostei</taxon>
        <taxon>Neoteleostei</taxon>
        <taxon>Acanthomorphata</taxon>
        <taxon>Eupercaria</taxon>
        <taxon>Perciformes</taxon>
        <taxon>Cottioidei</taxon>
        <taxon>Cottales</taxon>
        <taxon>Cyclopteridae</taxon>
        <taxon>Cyclopterus</taxon>
    </lineage>
</organism>
<reference evidence="17" key="1">
    <citation type="submission" date="2025-08" db="UniProtKB">
        <authorList>
            <consortium name="Ensembl"/>
        </authorList>
    </citation>
    <scope>IDENTIFICATION</scope>
</reference>
<evidence type="ECO:0000313" key="18">
    <source>
        <dbReference type="Proteomes" id="UP000694565"/>
    </source>
</evidence>
<dbReference type="GO" id="GO:0002009">
    <property type="term" value="P:morphogenesis of an epithelium"/>
    <property type="evidence" value="ECO:0007669"/>
    <property type="project" value="UniProtKB-ARBA"/>
</dbReference>
<dbReference type="Ensembl" id="ENSCLMT00005005832.1">
    <property type="protein sequence ID" value="ENSCLMP00005005400.1"/>
    <property type="gene ID" value="ENSCLMG00005003005.1"/>
</dbReference>
<dbReference type="GO" id="GO:0016339">
    <property type="term" value="P:calcium-dependent cell-cell adhesion via plasma membrane cell adhesion molecules"/>
    <property type="evidence" value="ECO:0007669"/>
    <property type="project" value="TreeGrafter"/>
</dbReference>
<dbReference type="SMART" id="SM00112">
    <property type="entry name" value="CA"/>
    <property type="match status" value="4"/>
</dbReference>
<evidence type="ECO:0000256" key="11">
    <source>
        <dbReference type="ARBA" id="ARBA00023180"/>
    </source>
</evidence>
<dbReference type="AlphaFoldDB" id="A0A8C2WM00"/>
<dbReference type="InterPro" id="IPR020894">
    <property type="entry name" value="Cadherin_CS"/>
</dbReference>
<evidence type="ECO:0000256" key="3">
    <source>
        <dbReference type="ARBA" id="ARBA00022692"/>
    </source>
</evidence>
<dbReference type="GeneTree" id="ENSGT00940000164020"/>
<evidence type="ECO:0000256" key="8">
    <source>
        <dbReference type="ARBA" id="ARBA00022889"/>
    </source>
</evidence>
<keyword evidence="8 13" id="KW-0130">Cell adhesion</keyword>
<dbReference type="PANTHER" id="PTHR24027">
    <property type="entry name" value="CADHERIN-23"/>
    <property type="match status" value="1"/>
</dbReference>
<keyword evidence="9" id="KW-1133">Transmembrane helix</keyword>
<sequence>CLLMSQVTASDPDKDADQEALRYSLHGQGAESEFIIDEVTGKIYAQRTLDREERAVWRFVVLATDEGGEGLTGFTDIIINVWDINDNAPVFTCAPSCYGDVAENSVVGTSVMEMTATDLDDSAVGQNAVLSYRIMGMPTFSEMFTINPTTGTISVAMDGLDREQVESYLLVVEARDGGGMTGTGTVEDYNDHAPVFIPHLLALAPLPEDINVGTSVARLVASDSDSGQNRDITYSLTEDSDPDGLFTIDQSGVLSVARLLDRERISQHYLVVIATDHGVPPLTGSATVQLPLLDVNDNGPEFEAAYTPIVFENVAGPQVRRFDWVSSQFNVVRLNQTSTLLRAVDRDAPENGPPFHFTVTSEYRHSNDFYLQDNLNGTATLTALRTFDRERQKEFLIPIIMSDSGHPAKTVTSTLTVTIGDQNDHAHVAGEKTIFINSHRGEWPAQLSVSSAVLLLGIFLYTRWRSYKGLKEGVYHVSAHHDGWEDIRENVLNYDEEGGGEEDQVPSTSSTATTTSLRRDVPPTRLPAQGQARPSQLARRSLSFSSQDLARYLCEIIRDADQHPDTGPFDSLQVFSTEGGGSPAGSLSSFSSGSREETLGEWGPRFEKLRALYDVPREKSASLCALFHPG</sequence>
<keyword evidence="6" id="KW-0677">Repeat</keyword>